<sequence>MPKLGLEPSIEMEPMALPSLAVYFALKSLDEKLTAAGSTALFEIEPENVGALYSAAMTLTS</sequence>
<organism evidence="1">
    <name type="scientific">bioreactor metagenome</name>
    <dbReference type="NCBI Taxonomy" id="1076179"/>
    <lineage>
        <taxon>unclassified sequences</taxon>
        <taxon>metagenomes</taxon>
        <taxon>ecological metagenomes</taxon>
    </lineage>
</organism>
<dbReference type="AlphaFoldDB" id="A0A644YG09"/>
<reference evidence="1" key="1">
    <citation type="submission" date="2019-08" db="EMBL/GenBank/DDBJ databases">
        <authorList>
            <person name="Kucharzyk K."/>
            <person name="Murdoch R.W."/>
            <person name="Higgins S."/>
            <person name="Loffler F."/>
        </authorList>
    </citation>
    <scope>NUCLEOTIDE SEQUENCE</scope>
</reference>
<dbReference type="EMBL" id="VSSQ01005012">
    <property type="protein sequence ID" value="MPM27515.1"/>
    <property type="molecule type" value="Genomic_DNA"/>
</dbReference>
<gene>
    <name evidence="1" type="ORF">SDC9_74027</name>
</gene>
<proteinExistence type="predicted"/>
<name>A0A644YG09_9ZZZZ</name>
<accession>A0A644YG09</accession>
<evidence type="ECO:0000313" key="1">
    <source>
        <dbReference type="EMBL" id="MPM27515.1"/>
    </source>
</evidence>
<comment type="caution">
    <text evidence="1">The sequence shown here is derived from an EMBL/GenBank/DDBJ whole genome shotgun (WGS) entry which is preliminary data.</text>
</comment>
<protein>
    <submittedName>
        <fullName evidence="1">Uncharacterized protein</fullName>
    </submittedName>
</protein>